<dbReference type="Gene3D" id="3.40.50.720">
    <property type="entry name" value="NAD(P)-binding Rossmann-like Domain"/>
    <property type="match status" value="1"/>
</dbReference>
<dbReference type="Pfam" id="PF01370">
    <property type="entry name" value="Epimerase"/>
    <property type="match status" value="1"/>
</dbReference>
<dbReference type="PANTHER" id="PTHR10366:SF564">
    <property type="entry name" value="STEROL-4-ALPHA-CARBOXYLATE 3-DEHYDROGENASE, DECARBOXYLATING"/>
    <property type="match status" value="1"/>
</dbReference>
<dbReference type="AlphaFoldDB" id="A0A8J2SX12"/>
<dbReference type="PANTHER" id="PTHR10366">
    <property type="entry name" value="NAD DEPENDENT EPIMERASE/DEHYDRATASE"/>
    <property type="match status" value="1"/>
</dbReference>
<evidence type="ECO:0000256" key="1">
    <source>
        <dbReference type="ARBA" id="ARBA00023002"/>
    </source>
</evidence>
<evidence type="ECO:0000259" key="3">
    <source>
        <dbReference type="Pfam" id="PF01370"/>
    </source>
</evidence>
<organism evidence="5 6">
    <name type="scientific">Pelagomonas calceolata</name>
    <dbReference type="NCBI Taxonomy" id="35677"/>
    <lineage>
        <taxon>Eukaryota</taxon>
        <taxon>Sar</taxon>
        <taxon>Stramenopiles</taxon>
        <taxon>Ochrophyta</taxon>
        <taxon>Pelagophyceae</taxon>
        <taxon>Pelagomonadales</taxon>
        <taxon>Pelagomonadaceae</taxon>
        <taxon>Pelagomonas</taxon>
    </lineage>
</organism>
<comment type="caution">
    <text evidence="5">The sequence shown here is derived from an EMBL/GenBank/DDBJ whole genome shotgun (WGS) entry which is preliminary data.</text>
</comment>
<sequence>MLLLRVASRRAVAASRRHLTVAVTGEVLLRGAARRAVAAASRRDLTVAVTGASGYVGSYITEELLKRGHEVRALVRGCDTNKEKAAHLQALPGADRLTLVDGGDLGVKGSFEAGLAGADAVVHAAATVVIGRDPSIASAAVDGVENVLSSLPSTCKTFVLTSSIAAVISLDKASLTFDESDWNDYSSLKNGDAYGFGKTRAERRARDHCKNINFVALHPGIVLGPVMTKPHTKASPVFVRNLLLPKPILNPNSAHFVDVRDVAAAHCIAVERASELDGGRFVLCNDETCASVNPVSLGKVAAEACPEYEYTADPLLPPWKFAIGKALSHVPVLGPRVMTEYERRVFEARTTLSNARAKNELGLTFRPHADTVADTVRGCVQLGIAHRRA</sequence>
<accession>A0A8J2SX12</accession>
<dbReference type="EMBL" id="CAKKNE010000005">
    <property type="protein sequence ID" value="CAH0375612.1"/>
    <property type="molecule type" value="Genomic_DNA"/>
</dbReference>
<evidence type="ECO:0000313" key="5">
    <source>
        <dbReference type="EMBL" id="CAH0375612.1"/>
    </source>
</evidence>
<dbReference type="Proteomes" id="UP000789595">
    <property type="component" value="Unassembled WGS sequence"/>
</dbReference>
<dbReference type="InterPro" id="IPR001509">
    <property type="entry name" value="Epimerase_deHydtase"/>
</dbReference>
<gene>
    <name evidence="4" type="ORF">PECAL_1P01410</name>
    <name evidence="5" type="ORF">PECAL_5P01450</name>
</gene>
<evidence type="ECO:0000313" key="6">
    <source>
        <dbReference type="Proteomes" id="UP000789595"/>
    </source>
</evidence>
<proteinExistence type="inferred from homology"/>
<reference evidence="5" key="1">
    <citation type="submission" date="2021-11" db="EMBL/GenBank/DDBJ databases">
        <authorList>
            <consortium name="Genoscope - CEA"/>
            <person name="William W."/>
        </authorList>
    </citation>
    <scope>NUCLEOTIDE SEQUENCE</scope>
</reference>
<dbReference type="EMBL" id="CAKKNE010000001">
    <property type="protein sequence ID" value="CAH0363805.1"/>
    <property type="molecule type" value="Genomic_DNA"/>
</dbReference>
<feature type="domain" description="NAD-dependent epimerase/dehydratase" evidence="3">
    <location>
        <begin position="47"/>
        <end position="281"/>
    </location>
</feature>
<dbReference type="InterPro" id="IPR036291">
    <property type="entry name" value="NAD(P)-bd_dom_sf"/>
</dbReference>
<keyword evidence="1" id="KW-0560">Oxidoreductase</keyword>
<keyword evidence="6" id="KW-1185">Reference proteome</keyword>
<name>A0A8J2SX12_9STRA</name>
<evidence type="ECO:0000256" key="2">
    <source>
        <dbReference type="ARBA" id="ARBA00023445"/>
    </source>
</evidence>
<protein>
    <recommendedName>
        <fullName evidence="3">NAD-dependent epimerase/dehydratase domain-containing protein</fullName>
    </recommendedName>
</protein>
<dbReference type="GO" id="GO:0016616">
    <property type="term" value="F:oxidoreductase activity, acting on the CH-OH group of donors, NAD or NADP as acceptor"/>
    <property type="evidence" value="ECO:0007669"/>
    <property type="project" value="TreeGrafter"/>
</dbReference>
<dbReference type="InterPro" id="IPR050425">
    <property type="entry name" value="NAD(P)_dehydrat-like"/>
</dbReference>
<comment type="similarity">
    <text evidence="2">Belongs to the NAD(P)-dependent epimerase/dehydratase family. Dihydroflavonol-4-reductase subfamily.</text>
</comment>
<dbReference type="SUPFAM" id="SSF51735">
    <property type="entry name" value="NAD(P)-binding Rossmann-fold domains"/>
    <property type="match status" value="1"/>
</dbReference>
<evidence type="ECO:0000313" key="4">
    <source>
        <dbReference type="EMBL" id="CAH0363805.1"/>
    </source>
</evidence>
<dbReference type="OrthoDB" id="2735536at2759"/>